<dbReference type="OrthoDB" id="3871846at2"/>
<organism evidence="3 4">
    <name type="scientific">Streptomyces palmae</name>
    <dbReference type="NCBI Taxonomy" id="1701085"/>
    <lineage>
        <taxon>Bacteria</taxon>
        <taxon>Bacillati</taxon>
        <taxon>Actinomycetota</taxon>
        <taxon>Actinomycetes</taxon>
        <taxon>Kitasatosporales</taxon>
        <taxon>Streptomycetaceae</taxon>
        <taxon>Streptomyces</taxon>
    </lineage>
</organism>
<dbReference type="EMBL" id="SRID01000207">
    <property type="protein sequence ID" value="TGB02593.1"/>
    <property type="molecule type" value="Genomic_DNA"/>
</dbReference>
<keyword evidence="1" id="KW-0808">Transferase</keyword>
<evidence type="ECO:0000256" key="1">
    <source>
        <dbReference type="ARBA" id="ARBA00022527"/>
    </source>
</evidence>
<evidence type="ECO:0000259" key="2">
    <source>
        <dbReference type="Pfam" id="PF13581"/>
    </source>
</evidence>
<dbReference type="InterPro" id="IPR036890">
    <property type="entry name" value="HATPase_C_sf"/>
</dbReference>
<name>A0A4Z0GZC4_9ACTN</name>
<keyword evidence="1" id="KW-0723">Serine/threonine-protein kinase</keyword>
<dbReference type="GO" id="GO:0004674">
    <property type="term" value="F:protein serine/threonine kinase activity"/>
    <property type="evidence" value="ECO:0007669"/>
    <property type="project" value="UniProtKB-KW"/>
</dbReference>
<keyword evidence="1" id="KW-0418">Kinase</keyword>
<comment type="caution">
    <text evidence="3">The sequence shown here is derived from an EMBL/GenBank/DDBJ whole genome shotgun (WGS) entry which is preliminary data.</text>
</comment>
<dbReference type="Gene3D" id="3.30.565.10">
    <property type="entry name" value="Histidine kinase-like ATPase, C-terminal domain"/>
    <property type="match status" value="1"/>
</dbReference>
<accession>A0A4Z0GZC4</accession>
<keyword evidence="3" id="KW-0547">Nucleotide-binding</keyword>
<evidence type="ECO:0000313" key="4">
    <source>
        <dbReference type="Proteomes" id="UP000297948"/>
    </source>
</evidence>
<evidence type="ECO:0000313" key="3">
    <source>
        <dbReference type="EMBL" id="TGB02593.1"/>
    </source>
</evidence>
<keyword evidence="3" id="KW-0067">ATP-binding</keyword>
<proteinExistence type="predicted"/>
<dbReference type="SUPFAM" id="SSF55874">
    <property type="entry name" value="ATPase domain of HSP90 chaperone/DNA topoisomerase II/histidine kinase"/>
    <property type="match status" value="1"/>
</dbReference>
<feature type="domain" description="Histidine kinase/HSP90-like ATPase" evidence="2">
    <location>
        <begin position="18"/>
        <end position="130"/>
    </location>
</feature>
<gene>
    <name evidence="3" type="ORF">E4099_20415</name>
</gene>
<sequence length="140" mass="15296">MSVRDLTALYRLSAPNHPSSSRVCRDAIGALLHAQGHSSLIDTVKLLVSEAVTNVHRHALATHVIHIDVLVQNGTALVVVKDNDPREHPFRRPAEPEDEGGRGLLLMDQLAFAWGVSWSGGPDPTGKQVWFEVRAPEKDA</sequence>
<dbReference type="GO" id="GO:0005524">
    <property type="term" value="F:ATP binding"/>
    <property type="evidence" value="ECO:0007669"/>
    <property type="project" value="UniProtKB-KW"/>
</dbReference>
<dbReference type="AlphaFoldDB" id="A0A4Z0GZC4"/>
<keyword evidence="4" id="KW-1185">Reference proteome</keyword>
<dbReference type="InterPro" id="IPR050267">
    <property type="entry name" value="Anti-sigma-factor_SerPK"/>
</dbReference>
<reference evidence="3 4" key="1">
    <citation type="submission" date="2019-03" db="EMBL/GenBank/DDBJ databases">
        <authorList>
            <person name="Gonzalez-Pimentel J.L."/>
        </authorList>
    </citation>
    <scope>NUCLEOTIDE SEQUENCE [LARGE SCALE GENOMIC DNA]</scope>
    <source>
        <strain evidence="3 4">JCM 31289</strain>
    </source>
</reference>
<dbReference type="Proteomes" id="UP000297948">
    <property type="component" value="Unassembled WGS sequence"/>
</dbReference>
<dbReference type="Pfam" id="PF13581">
    <property type="entry name" value="HATPase_c_2"/>
    <property type="match status" value="1"/>
</dbReference>
<dbReference type="CDD" id="cd16936">
    <property type="entry name" value="HATPase_RsbW-like"/>
    <property type="match status" value="1"/>
</dbReference>
<dbReference type="PANTHER" id="PTHR35526">
    <property type="entry name" value="ANTI-SIGMA-F FACTOR RSBW-RELATED"/>
    <property type="match status" value="1"/>
</dbReference>
<dbReference type="InterPro" id="IPR003594">
    <property type="entry name" value="HATPase_dom"/>
</dbReference>
<protein>
    <submittedName>
        <fullName evidence="3">ATP-binding protein</fullName>
    </submittedName>
</protein>
<dbReference type="PANTHER" id="PTHR35526:SF3">
    <property type="entry name" value="ANTI-SIGMA-F FACTOR RSBW"/>
    <property type="match status" value="1"/>
</dbReference>
<dbReference type="RefSeq" id="WP_135340539.1">
    <property type="nucleotide sequence ID" value="NZ_JBHLTX010000012.1"/>
</dbReference>